<dbReference type="PANTHER" id="PTHR43625">
    <property type="entry name" value="AFLATOXIN B1 ALDEHYDE REDUCTASE"/>
    <property type="match status" value="1"/>
</dbReference>
<dbReference type="PANTHER" id="PTHR43625:SF78">
    <property type="entry name" value="PYRIDOXAL REDUCTASE-RELATED"/>
    <property type="match status" value="1"/>
</dbReference>
<protein>
    <submittedName>
        <fullName evidence="3 5">Aldo/keto reductase</fullName>
    </submittedName>
</protein>
<evidence type="ECO:0000256" key="1">
    <source>
        <dbReference type="ARBA" id="ARBA00023002"/>
    </source>
</evidence>
<reference evidence="5" key="3">
    <citation type="submission" date="2025-04" db="UniProtKB">
        <authorList>
            <consortium name="RefSeq"/>
        </authorList>
    </citation>
    <scope>IDENTIFICATION</scope>
    <source>
        <strain evidence="5">CBS 304.34</strain>
    </source>
</reference>
<reference evidence="3 5" key="1">
    <citation type="journal article" date="2020" name="Stud. Mycol.">
        <title>101 Dothideomycetes genomes: a test case for predicting lifestyles and emergence of pathogens.</title>
        <authorList>
            <person name="Haridas S."/>
            <person name="Albert R."/>
            <person name="Binder M."/>
            <person name="Bloem J."/>
            <person name="Labutti K."/>
            <person name="Salamov A."/>
            <person name="Andreopoulos B."/>
            <person name="Baker S."/>
            <person name="Barry K."/>
            <person name="Bills G."/>
            <person name="Bluhm B."/>
            <person name="Cannon C."/>
            <person name="Castanera R."/>
            <person name="Culley D."/>
            <person name="Daum C."/>
            <person name="Ezra D."/>
            <person name="Gonzalez J."/>
            <person name="Henrissat B."/>
            <person name="Kuo A."/>
            <person name="Liang C."/>
            <person name="Lipzen A."/>
            <person name="Lutzoni F."/>
            <person name="Magnuson J."/>
            <person name="Mondo S."/>
            <person name="Nolan M."/>
            <person name="Ohm R."/>
            <person name="Pangilinan J."/>
            <person name="Park H.-J."/>
            <person name="Ramirez L."/>
            <person name="Alfaro M."/>
            <person name="Sun H."/>
            <person name="Tritt A."/>
            <person name="Yoshinaga Y."/>
            <person name="Zwiers L.-H."/>
            <person name="Turgeon B."/>
            <person name="Goodwin S."/>
            <person name="Spatafora J."/>
            <person name="Crous P."/>
            <person name="Grigoriev I."/>
        </authorList>
    </citation>
    <scope>NUCLEOTIDE SEQUENCE</scope>
    <source>
        <strain evidence="3 5">CBS 304.34</strain>
    </source>
</reference>
<dbReference type="Pfam" id="PF00248">
    <property type="entry name" value="Aldo_ket_red"/>
    <property type="match status" value="1"/>
</dbReference>
<dbReference type="CDD" id="cd19077">
    <property type="entry name" value="AKR_AKR8A1-2"/>
    <property type="match status" value="1"/>
</dbReference>
<dbReference type="GeneID" id="54455949"/>
<reference evidence="5" key="2">
    <citation type="submission" date="2020-04" db="EMBL/GenBank/DDBJ databases">
        <authorList>
            <consortium name="NCBI Genome Project"/>
        </authorList>
    </citation>
    <scope>NUCLEOTIDE SEQUENCE</scope>
    <source>
        <strain evidence="5">CBS 304.34</strain>
    </source>
</reference>
<gene>
    <name evidence="3 5" type="ORF">BDZ99DRAFT_377199</name>
</gene>
<keyword evidence="4" id="KW-1185">Reference proteome</keyword>
<dbReference type="InterPro" id="IPR023210">
    <property type="entry name" value="NADP_OxRdtase_dom"/>
</dbReference>
<dbReference type="Gene3D" id="3.20.20.100">
    <property type="entry name" value="NADP-dependent oxidoreductase domain"/>
    <property type="match status" value="1"/>
</dbReference>
<dbReference type="RefSeq" id="XP_033583351.1">
    <property type="nucleotide sequence ID" value="XM_033715056.1"/>
</dbReference>
<sequence>MVAILGKDIGPIGYGMGNLTSPPRVAPEDQAIECLRTAAELGCLAWNAGEFYGPPTHNSLVLLNRFFAKYPEYANRVLLNVKGAMENYTPNGSPEFVRKSVDNCLAQLGGKGKIDMYECGRRDTRVPMETTLNTLKELVEEGKIGSVALTEVNATTIREAAKIVNISAVEIELSLWNTDPLRNGVLSTCAELGIPVFAYCPLGRGFLTGKLNFEDIPEGDYRRMLPKNQPENLKKNLQLVKQVETLAEKKGFTTAQVALGWILGLSKQEGMPLIVPIPGTSSPDRVRENAAAAALADDEMKAVEAILSLNPVVGDRYHAHGMKLTDL</sequence>
<dbReference type="GO" id="GO:0005737">
    <property type="term" value="C:cytoplasm"/>
    <property type="evidence" value="ECO:0007669"/>
    <property type="project" value="TreeGrafter"/>
</dbReference>
<dbReference type="InterPro" id="IPR050791">
    <property type="entry name" value="Aldo-Keto_reductase"/>
</dbReference>
<accession>A0A6A6Z836</accession>
<proteinExistence type="predicted"/>
<organism evidence="3">
    <name type="scientific">Mytilinidion resinicola</name>
    <dbReference type="NCBI Taxonomy" id="574789"/>
    <lineage>
        <taxon>Eukaryota</taxon>
        <taxon>Fungi</taxon>
        <taxon>Dikarya</taxon>
        <taxon>Ascomycota</taxon>
        <taxon>Pezizomycotina</taxon>
        <taxon>Dothideomycetes</taxon>
        <taxon>Pleosporomycetidae</taxon>
        <taxon>Mytilinidiales</taxon>
        <taxon>Mytilinidiaceae</taxon>
        <taxon>Mytilinidion</taxon>
    </lineage>
</organism>
<feature type="domain" description="NADP-dependent oxidoreductase" evidence="2">
    <location>
        <begin position="11"/>
        <end position="306"/>
    </location>
</feature>
<evidence type="ECO:0000313" key="4">
    <source>
        <dbReference type="Proteomes" id="UP000504636"/>
    </source>
</evidence>
<evidence type="ECO:0000259" key="2">
    <source>
        <dbReference type="Pfam" id="PF00248"/>
    </source>
</evidence>
<dbReference type="GO" id="GO:0016491">
    <property type="term" value="F:oxidoreductase activity"/>
    <property type="evidence" value="ECO:0007669"/>
    <property type="project" value="UniProtKB-KW"/>
</dbReference>
<dbReference type="OrthoDB" id="37537at2759"/>
<dbReference type="EMBL" id="MU003693">
    <property type="protein sequence ID" value="KAF2816387.1"/>
    <property type="molecule type" value="Genomic_DNA"/>
</dbReference>
<dbReference type="AlphaFoldDB" id="A0A6A6Z836"/>
<evidence type="ECO:0000313" key="5">
    <source>
        <dbReference type="RefSeq" id="XP_033583351.1"/>
    </source>
</evidence>
<name>A0A6A6Z836_9PEZI</name>
<dbReference type="InterPro" id="IPR036812">
    <property type="entry name" value="NAD(P)_OxRdtase_dom_sf"/>
</dbReference>
<dbReference type="SUPFAM" id="SSF51430">
    <property type="entry name" value="NAD(P)-linked oxidoreductase"/>
    <property type="match status" value="1"/>
</dbReference>
<dbReference type="Proteomes" id="UP000504636">
    <property type="component" value="Unplaced"/>
</dbReference>
<evidence type="ECO:0000313" key="3">
    <source>
        <dbReference type="EMBL" id="KAF2816387.1"/>
    </source>
</evidence>
<keyword evidence="1" id="KW-0560">Oxidoreductase</keyword>